<feature type="compositionally biased region" description="Low complexity" evidence="1">
    <location>
        <begin position="59"/>
        <end position="70"/>
    </location>
</feature>
<evidence type="ECO:0000313" key="3">
    <source>
        <dbReference type="Proteomes" id="UP000604825"/>
    </source>
</evidence>
<protein>
    <recommendedName>
        <fullName evidence="4">Myb-like domain-containing protein</fullName>
    </recommendedName>
</protein>
<sequence length="269" mass="30661">MAAAASPTLASLQAAGFPAWWTSSSPMGSNEGMYPPGGFTNFLQSNSSPENFHLVGNTTSRTRISPTTPSFNGTPPGESNAQDKETINEKRLNWTKGEDTRLACAWVRNSKDPVDGTDRKSDQYWADVTKEYNKSTEVCRRRNRNQLKIRSDRIKKPVSEFHGCWVKSNNVYRSGYSDDQLMEIAEKMYASEHSDKDFMLKHIWKVVRNERKWSAYVKKMEQEKENKGATNKRAEVVNLEDNPNIRPIGHKSAMGKKRHLKLFLLLVRS</sequence>
<evidence type="ECO:0000256" key="1">
    <source>
        <dbReference type="SAM" id="MobiDB-lite"/>
    </source>
</evidence>
<feature type="compositionally biased region" description="Polar residues" evidence="1">
    <location>
        <begin position="71"/>
        <end position="80"/>
    </location>
</feature>
<comment type="caution">
    <text evidence="2">The sequence shown here is derived from an EMBL/GenBank/DDBJ whole genome shotgun (WGS) entry which is preliminary data.</text>
</comment>
<dbReference type="OrthoDB" id="687262at2759"/>
<name>A0A811NMH3_9POAL</name>
<dbReference type="PANTHER" id="PTHR45224:SF5">
    <property type="entry name" value="OS02G0311800 PROTEIN"/>
    <property type="match status" value="1"/>
</dbReference>
<dbReference type="Proteomes" id="UP000604825">
    <property type="component" value="Unassembled WGS sequence"/>
</dbReference>
<organism evidence="2 3">
    <name type="scientific">Miscanthus lutarioriparius</name>
    <dbReference type="NCBI Taxonomy" id="422564"/>
    <lineage>
        <taxon>Eukaryota</taxon>
        <taxon>Viridiplantae</taxon>
        <taxon>Streptophyta</taxon>
        <taxon>Embryophyta</taxon>
        <taxon>Tracheophyta</taxon>
        <taxon>Spermatophyta</taxon>
        <taxon>Magnoliopsida</taxon>
        <taxon>Liliopsida</taxon>
        <taxon>Poales</taxon>
        <taxon>Poaceae</taxon>
        <taxon>PACMAD clade</taxon>
        <taxon>Panicoideae</taxon>
        <taxon>Andropogonodae</taxon>
        <taxon>Andropogoneae</taxon>
        <taxon>Saccharinae</taxon>
        <taxon>Miscanthus</taxon>
    </lineage>
</organism>
<dbReference type="AlphaFoldDB" id="A0A811NMH3"/>
<feature type="region of interest" description="Disordered" evidence="1">
    <location>
        <begin position="59"/>
        <end position="85"/>
    </location>
</feature>
<dbReference type="PANTHER" id="PTHR45224">
    <property type="entry name" value="OS01G0527900 PROTEIN-RELATED"/>
    <property type="match status" value="1"/>
</dbReference>
<evidence type="ECO:0000313" key="2">
    <source>
        <dbReference type="EMBL" id="CAD6230345.1"/>
    </source>
</evidence>
<reference evidence="2" key="1">
    <citation type="submission" date="2020-10" db="EMBL/GenBank/DDBJ databases">
        <authorList>
            <person name="Han B."/>
            <person name="Lu T."/>
            <person name="Zhao Q."/>
            <person name="Huang X."/>
            <person name="Zhao Y."/>
        </authorList>
    </citation>
    <scope>NUCLEOTIDE SEQUENCE</scope>
</reference>
<keyword evidence="3" id="KW-1185">Reference proteome</keyword>
<evidence type="ECO:0008006" key="4">
    <source>
        <dbReference type="Google" id="ProtNLM"/>
    </source>
</evidence>
<proteinExistence type="predicted"/>
<gene>
    <name evidence="2" type="ORF">NCGR_LOCUS20687</name>
</gene>
<accession>A0A811NMH3</accession>
<dbReference type="EMBL" id="CAJGYO010000005">
    <property type="protein sequence ID" value="CAD6230345.1"/>
    <property type="molecule type" value="Genomic_DNA"/>
</dbReference>